<dbReference type="InterPro" id="IPR011011">
    <property type="entry name" value="Znf_FYVE_PHD"/>
</dbReference>
<evidence type="ECO:0000313" key="3">
    <source>
        <dbReference type="Proteomes" id="UP000653454"/>
    </source>
</evidence>
<dbReference type="Proteomes" id="UP000653454">
    <property type="component" value="Unassembled WGS sequence"/>
</dbReference>
<proteinExistence type="predicted"/>
<dbReference type="AlphaFoldDB" id="A0A8S4G451"/>
<gene>
    <name evidence="2" type="ORF">PLXY2_LOCUS12878</name>
</gene>
<comment type="caution">
    <text evidence="2">The sequence shown here is derived from an EMBL/GenBank/DDBJ whole genome shotgun (WGS) entry which is preliminary data.</text>
</comment>
<dbReference type="Gene3D" id="3.30.40.10">
    <property type="entry name" value="Zinc/RING finger domain, C3HC4 (zinc finger)"/>
    <property type="match status" value="1"/>
</dbReference>
<evidence type="ECO:0000313" key="2">
    <source>
        <dbReference type="EMBL" id="CAG9134604.1"/>
    </source>
</evidence>
<keyword evidence="3" id="KW-1185">Reference proteome</keyword>
<sequence>MAPVNSVCVNCNNKIINTQFMKCSQCAHTYDLDCAVVSSKRYALMTKENKTNWKCDVCVSKKVPVCTTTSTPQTSTASSSKTNNLTKTPADYHVTTRKKQNDSNTQNETSFVTESNLRAILKQEITAAIKSSI</sequence>
<accession>A0A8S4G451</accession>
<dbReference type="EMBL" id="CAJHNJ030000082">
    <property type="protein sequence ID" value="CAG9134604.1"/>
    <property type="molecule type" value="Genomic_DNA"/>
</dbReference>
<name>A0A8S4G451_PLUXY</name>
<protein>
    <submittedName>
        <fullName evidence="2">(diamondback moth) hypothetical protein</fullName>
    </submittedName>
</protein>
<evidence type="ECO:0000256" key="1">
    <source>
        <dbReference type="SAM" id="MobiDB-lite"/>
    </source>
</evidence>
<dbReference type="InterPro" id="IPR013083">
    <property type="entry name" value="Znf_RING/FYVE/PHD"/>
</dbReference>
<organism evidence="2 3">
    <name type="scientific">Plutella xylostella</name>
    <name type="common">Diamondback moth</name>
    <name type="synonym">Plutella maculipennis</name>
    <dbReference type="NCBI Taxonomy" id="51655"/>
    <lineage>
        <taxon>Eukaryota</taxon>
        <taxon>Metazoa</taxon>
        <taxon>Ecdysozoa</taxon>
        <taxon>Arthropoda</taxon>
        <taxon>Hexapoda</taxon>
        <taxon>Insecta</taxon>
        <taxon>Pterygota</taxon>
        <taxon>Neoptera</taxon>
        <taxon>Endopterygota</taxon>
        <taxon>Lepidoptera</taxon>
        <taxon>Glossata</taxon>
        <taxon>Ditrysia</taxon>
        <taxon>Yponomeutoidea</taxon>
        <taxon>Plutellidae</taxon>
        <taxon>Plutella</taxon>
    </lineage>
</organism>
<reference evidence="2" key="1">
    <citation type="submission" date="2020-11" db="EMBL/GenBank/DDBJ databases">
        <authorList>
            <person name="Whiteford S."/>
        </authorList>
    </citation>
    <scope>NUCLEOTIDE SEQUENCE</scope>
</reference>
<feature type="compositionally biased region" description="Low complexity" evidence="1">
    <location>
        <begin position="68"/>
        <end position="82"/>
    </location>
</feature>
<dbReference type="SUPFAM" id="SSF57903">
    <property type="entry name" value="FYVE/PHD zinc finger"/>
    <property type="match status" value="1"/>
</dbReference>
<feature type="region of interest" description="Disordered" evidence="1">
    <location>
        <begin position="68"/>
        <end position="110"/>
    </location>
</feature>